<evidence type="ECO:0000256" key="8">
    <source>
        <dbReference type="ARBA" id="ARBA00047422"/>
    </source>
</evidence>
<dbReference type="Proteomes" id="UP001408789">
    <property type="component" value="Unassembled WGS sequence"/>
</dbReference>
<dbReference type="SUPFAM" id="SSF53335">
    <property type="entry name" value="S-adenosyl-L-methionine-dependent methyltransferases"/>
    <property type="match status" value="1"/>
</dbReference>
<keyword evidence="7" id="KW-0539">Nucleus</keyword>
<dbReference type="InterPro" id="IPR023780">
    <property type="entry name" value="Chromo_domain"/>
</dbReference>
<evidence type="ECO:0000313" key="13">
    <source>
        <dbReference type="EMBL" id="KAK9072695.1"/>
    </source>
</evidence>
<evidence type="ECO:0000256" key="9">
    <source>
        <dbReference type="PROSITE-ProRule" id="PRU01016"/>
    </source>
</evidence>
<dbReference type="GO" id="GO:0032259">
    <property type="term" value="P:methylation"/>
    <property type="evidence" value="ECO:0007669"/>
    <property type="project" value="UniProtKB-KW"/>
</dbReference>
<feature type="compositionally biased region" description="Low complexity" evidence="10">
    <location>
        <begin position="36"/>
        <end position="45"/>
    </location>
</feature>
<keyword evidence="6" id="KW-0238">DNA-binding</keyword>
<keyword evidence="3 9" id="KW-0489">Methyltransferase</keyword>
<keyword evidence="4 9" id="KW-0808">Transferase</keyword>
<dbReference type="PROSITE" id="PS00094">
    <property type="entry name" value="C5_MTASE_1"/>
    <property type="match status" value="1"/>
</dbReference>
<evidence type="ECO:0000256" key="5">
    <source>
        <dbReference type="ARBA" id="ARBA00022691"/>
    </source>
</evidence>
<feature type="region of interest" description="Disordered" evidence="10">
    <location>
        <begin position="234"/>
        <end position="263"/>
    </location>
</feature>
<feature type="compositionally biased region" description="Polar residues" evidence="10">
    <location>
        <begin position="234"/>
        <end position="258"/>
    </location>
</feature>
<dbReference type="AlphaFoldDB" id="A0AAP0DGK9"/>
<evidence type="ECO:0000259" key="12">
    <source>
        <dbReference type="PROSITE" id="PS51038"/>
    </source>
</evidence>
<dbReference type="PANTHER" id="PTHR10629:SF42">
    <property type="entry name" value="DNA (CYTOSINE-5)-METHYLTRANSFERASE CMT1-RELATED"/>
    <property type="match status" value="1"/>
</dbReference>
<dbReference type="InterPro" id="IPR016197">
    <property type="entry name" value="Chromo-like_dom_sf"/>
</dbReference>
<dbReference type="GO" id="GO:0003677">
    <property type="term" value="F:DNA binding"/>
    <property type="evidence" value="ECO:0007669"/>
    <property type="project" value="UniProtKB-KW"/>
</dbReference>
<dbReference type="SUPFAM" id="SSF54160">
    <property type="entry name" value="Chromo domain-like"/>
    <property type="match status" value="1"/>
</dbReference>
<gene>
    <name evidence="13" type="ORF">SSX86_009130</name>
</gene>
<dbReference type="InterPro" id="IPR001525">
    <property type="entry name" value="C5_MeTfrase"/>
</dbReference>
<dbReference type="FunFam" id="2.30.30.490:FF:000011">
    <property type="entry name" value="DNA (cytosine-5)-methyltransferase 1"/>
    <property type="match status" value="1"/>
</dbReference>
<reference evidence="13 14" key="1">
    <citation type="submission" date="2024-04" db="EMBL/GenBank/DDBJ databases">
        <title>The reference genome of an endangered Asteraceae, Deinandra increscens subsp. villosa, native to the Central Coast of California.</title>
        <authorList>
            <person name="Guilliams M."/>
            <person name="Hasenstab-Lehman K."/>
            <person name="Meyer R."/>
            <person name="Mcevoy S."/>
        </authorList>
    </citation>
    <scope>NUCLEOTIDE SEQUENCE [LARGE SCALE GENOMIC DNA]</scope>
    <source>
        <tissue evidence="13">Leaf</tissue>
    </source>
</reference>
<sequence>MAKGVKRDLKHSEEAVDPSIHSSDAKPSPPSKKCKTSPAVSATAASDDDDVRFIGKPVPADQAREKWPHRYESKKRVKVIVSSDGELEKEIVQAKCHYTKAVVDGVSFDLYDDAYVKAEEGHPDFIARIVEMFETVDKELYFSAQWFFRAEDTVIKSQAHLIEKRRVFYSEMKDDNPLDSIVSKVKIIQLPPNVDLVEKEKALSSYDLYYDMQYSKPVTFTTLHKENIITESGESSVISDDGSSNGVVESGNKNAKSTKSNEKGKSEMTLLDLYSGCGGMSTGLCYGANMSGVKLVTKWAVDIDPHACESLKQNHAETQVRNEAAEDFLFLLKEWEKLCKEFDLLGSKHDEDTSVKSEESDSEEVDEKRDPYEGEFEVQKLIAVCYGDPCKTNNQKLHFKVRWKGFGPSYDTWEPFDGLSNCMDSIREFVTRGYQSRILPLPGDVDFICGGPPCQGISGHNRFRNYTDPLKDPKNHQLVVYMDIIDFLRPKFVLMENVCDIVKFADGILGYHAVGRLVSMNYQTRLGIMAAGSFGVPQCRLRVFLWGANTMMNLPQFPLPTHEVVGRGVVPVEFKDCIVGSDNDKPHKLEKSILLGDAISDLPEVTNNNGKDEMEYAGAPRTSFQKYIRSRKPVLGKGSSKKMMLYDHRPLELNEDDYARVCHIPKIKGANFRDLPGVRVGKNNIVEWDPSVERVLLPSGKPLVPNYAMTFVRGTSKKPFGRLGMDDIVTTVVGRAEPHNQALLHPNQDRVLTIRENARLQGFPDHYKLCGPVKARYMQIGNAVSFSVSTGLGYTLAKAIEGVCTSKPLKLPVKFPDCLGQLSSLKQDIEE</sequence>
<keyword evidence="14" id="KW-1185">Reference proteome</keyword>
<comment type="catalytic activity">
    <reaction evidence="8">
        <text>a 2'-deoxycytidine in DNA + S-adenosyl-L-methionine = a 5-methyl-2'-deoxycytidine in DNA + S-adenosyl-L-homocysteine + H(+)</text>
        <dbReference type="Rhea" id="RHEA:13681"/>
        <dbReference type="Rhea" id="RHEA-COMP:11369"/>
        <dbReference type="Rhea" id="RHEA-COMP:11370"/>
        <dbReference type="ChEBI" id="CHEBI:15378"/>
        <dbReference type="ChEBI" id="CHEBI:57856"/>
        <dbReference type="ChEBI" id="CHEBI:59789"/>
        <dbReference type="ChEBI" id="CHEBI:85452"/>
        <dbReference type="ChEBI" id="CHEBI:85454"/>
        <dbReference type="EC" id="2.1.1.37"/>
    </reaction>
</comment>
<dbReference type="InterPro" id="IPR043151">
    <property type="entry name" value="BAH_sf"/>
</dbReference>
<dbReference type="Pfam" id="PF00145">
    <property type="entry name" value="DNA_methylase"/>
    <property type="match status" value="1"/>
</dbReference>
<keyword evidence="5 9" id="KW-0949">S-adenosyl-L-methionine</keyword>
<feature type="region of interest" description="Disordered" evidence="10">
    <location>
        <begin position="1"/>
        <end position="53"/>
    </location>
</feature>
<dbReference type="SMART" id="SM00298">
    <property type="entry name" value="CHROMO"/>
    <property type="match status" value="1"/>
</dbReference>
<dbReference type="GO" id="GO:0003682">
    <property type="term" value="F:chromatin binding"/>
    <property type="evidence" value="ECO:0007669"/>
    <property type="project" value="InterPro"/>
</dbReference>
<dbReference type="CDD" id="cd18635">
    <property type="entry name" value="CD_CMT3_like"/>
    <property type="match status" value="1"/>
</dbReference>
<dbReference type="PANTHER" id="PTHR10629">
    <property type="entry name" value="CYTOSINE-SPECIFIC METHYLTRANSFERASE"/>
    <property type="match status" value="1"/>
</dbReference>
<comment type="similarity">
    <text evidence="9">Belongs to the class I-like SAM-binding methyltransferase superfamily. C5-methyltransferase family.</text>
</comment>
<evidence type="ECO:0000256" key="6">
    <source>
        <dbReference type="ARBA" id="ARBA00023125"/>
    </source>
</evidence>
<accession>A0AAP0DGK9</accession>
<name>A0AAP0DGK9_9ASTR</name>
<dbReference type="EMBL" id="JBCNJP010000010">
    <property type="protein sequence ID" value="KAK9072695.1"/>
    <property type="molecule type" value="Genomic_DNA"/>
</dbReference>
<protein>
    <recommendedName>
        <fullName evidence="2">DNA (cytosine-5-)-methyltransferase</fullName>
        <ecNumber evidence="2">2.1.1.37</ecNumber>
    </recommendedName>
</protein>
<dbReference type="Pfam" id="PF01426">
    <property type="entry name" value="BAH"/>
    <property type="match status" value="1"/>
</dbReference>
<dbReference type="GO" id="GO:0044027">
    <property type="term" value="P:negative regulation of gene expression via chromosomal CpG island methylation"/>
    <property type="evidence" value="ECO:0007669"/>
    <property type="project" value="TreeGrafter"/>
</dbReference>
<comment type="subcellular location">
    <subcellularLocation>
        <location evidence="1">Nucleus</location>
    </subcellularLocation>
</comment>
<dbReference type="GO" id="GO:0003886">
    <property type="term" value="F:DNA (cytosine-5-)-methyltransferase activity"/>
    <property type="evidence" value="ECO:0007669"/>
    <property type="project" value="UniProtKB-EC"/>
</dbReference>
<evidence type="ECO:0000313" key="14">
    <source>
        <dbReference type="Proteomes" id="UP001408789"/>
    </source>
</evidence>
<dbReference type="FunFam" id="3.90.120.10:FF:000003">
    <property type="entry name" value="DNA (cytosine-5)-methyltransferase 1"/>
    <property type="match status" value="1"/>
</dbReference>
<feature type="active site" evidence="9">
    <location>
        <position position="454"/>
    </location>
</feature>
<feature type="compositionally biased region" description="Basic and acidic residues" evidence="10">
    <location>
        <begin position="1"/>
        <end position="14"/>
    </location>
</feature>
<feature type="domain" description="Chromo" evidence="11">
    <location>
        <begin position="376"/>
        <end position="429"/>
    </location>
</feature>
<dbReference type="Gene3D" id="3.40.50.150">
    <property type="entry name" value="Vaccinia Virus protein VP39"/>
    <property type="match status" value="1"/>
</dbReference>
<evidence type="ECO:0000259" key="11">
    <source>
        <dbReference type="PROSITE" id="PS50013"/>
    </source>
</evidence>
<dbReference type="PRINTS" id="PR00105">
    <property type="entry name" value="C5METTRFRASE"/>
</dbReference>
<feature type="domain" description="BAH" evidence="12">
    <location>
        <begin position="106"/>
        <end position="225"/>
    </location>
</feature>
<proteinExistence type="inferred from homology"/>
<dbReference type="InterPro" id="IPR050390">
    <property type="entry name" value="C5-Methyltransferase"/>
</dbReference>
<dbReference type="InterPro" id="IPR001025">
    <property type="entry name" value="BAH_dom"/>
</dbReference>
<dbReference type="InterPro" id="IPR029063">
    <property type="entry name" value="SAM-dependent_MTases_sf"/>
</dbReference>
<evidence type="ECO:0000256" key="7">
    <source>
        <dbReference type="ARBA" id="ARBA00023242"/>
    </source>
</evidence>
<dbReference type="PROSITE" id="PS51038">
    <property type="entry name" value="BAH"/>
    <property type="match status" value="1"/>
</dbReference>
<dbReference type="InterPro" id="IPR018117">
    <property type="entry name" value="C5_DNA_meth_AS"/>
</dbReference>
<organism evidence="13 14">
    <name type="scientific">Deinandra increscens subsp. villosa</name>
    <dbReference type="NCBI Taxonomy" id="3103831"/>
    <lineage>
        <taxon>Eukaryota</taxon>
        <taxon>Viridiplantae</taxon>
        <taxon>Streptophyta</taxon>
        <taxon>Embryophyta</taxon>
        <taxon>Tracheophyta</taxon>
        <taxon>Spermatophyta</taxon>
        <taxon>Magnoliopsida</taxon>
        <taxon>eudicotyledons</taxon>
        <taxon>Gunneridae</taxon>
        <taxon>Pentapetalae</taxon>
        <taxon>asterids</taxon>
        <taxon>campanulids</taxon>
        <taxon>Asterales</taxon>
        <taxon>Asteraceae</taxon>
        <taxon>Asteroideae</taxon>
        <taxon>Heliantheae alliance</taxon>
        <taxon>Madieae</taxon>
        <taxon>Madiinae</taxon>
        <taxon>Deinandra</taxon>
    </lineage>
</organism>
<dbReference type="Gene3D" id="3.90.120.10">
    <property type="entry name" value="DNA Methylase, subunit A, domain 2"/>
    <property type="match status" value="2"/>
</dbReference>
<evidence type="ECO:0000256" key="2">
    <source>
        <dbReference type="ARBA" id="ARBA00011975"/>
    </source>
</evidence>
<evidence type="ECO:0000256" key="4">
    <source>
        <dbReference type="ARBA" id="ARBA00022679"/>
    </source>
</evidence>
<dbReference type="Pfam" id="PF00385">
    <property type="entry name" value="Chromo"/>
    <property type="match status" value="1"/>
</dbReference>
<feature type="compositionally biased region" description="Basic and acidic residues" evidence="10">
    <location>
        <begin position="350"/>
        <end position="359"/>
    </location>
</feature>
<dbReference type="InterPro" id="IPR000953">
    <property type="entry name" value="Chromo/chromo_shadow_dom"/>
</dbReference>
<dbReference type="GO" id="GO:0005634">
    <property type="term" value="C:nucleus"/>
    <property type="evidence" value="ECO:0007669"/>
    <property type="project" value="UniProtKB-SubCell"/>
</dbReference>
<feature type="region of interest" description="Disordered" evidence="10">
    <location>
        <begin position="350"/>
        <end position="370"/>
    </location>
</feature>
<dbReference type="PROSITE" id="PS50013">
    <property type="entry name" value="CHROMO_2"/>
    <property type="match status" value="1"/>
</dbReference>
<dbReference type="PROSITE" id="PS00598">
    <property type="entry name" value="CHROMO_1"/>
    <property type="match status" value="1"/>
</dbReference>
<dbReference type="InterPro" id="IPR023779">
    <property type="entry name" value="Chromodomain_CS"/>
</dbReference>
<dbReference type="Gene3D" id="2.30.30.490">
    <property type="match status" value="1"/>
</dbReference>
<evidence type="ECO:0000256" key="1">
    <source>
        <dbReference type="ARBA" id="ARBA00004123"/>
    </source>
</evidence>
<dbReference type="SMART" id="SM00439">
    <property type="entry name" value="BAH"/>
    <property type="match status" value="1"/>
</dbReference>
<evidence type="ECO:0000256" key="3">
    <source>
        <dbReference type="ARBA" id="ARBA00022603"/>
    </source>
</evidence>
<dbReference type="PROSITE" id="PS51679">
    <property type="entry name" value="SAM_MT_C5"/>
    <property type="match status" value="1"/>
</dbReference>
<comment type="caution">
    <text evidence="13">The sequence shown here is derived from an EMBL/GenBank/DDBJ whole genome shotgun (WGS) entry which is preliminary data.</text>
</comment>
<evidence type="ECO:0000256" key="10">
    <source>
        <dbReference type="SAM" id="MobiDB-lite"/>
    </source>
</evidence>
<dbReference type="EC" id="2.1.1.37" evidence="2"/>